<protein>
    <submittedName>
        <fullName evidence="3">Aste57867_4404 protein</fullName>
    </submittedName>
</protein>
<dbReference type="EMBL" id="VJMH01001073">
    <property type="protein sequence ID" value="KAF0713317.1"/>
    <property type="molecule type" value="Genomic_DNA"/>
</dbReference>
<evidence type="ECO:0000313" key="2">
    <source>
        <dbReference type="EMBL" id="KAF0713317.1"/>
    </source>
</evidence>
<reference evidence="2" key="2">
    <citation type="submission" date="2019-06" db="EMBL/GenBank/DDBJ databases">
        <title>Genomics analysis of Aphanomyces spp. identifies a new class of oomycete effector associated with host adaptation.</title>
        <authorList>
            <person name="Gaulin E."/>
        </authorList>
    </citation>
    <scope>NUCLEOTIDE SEQUENCE</scope>
    <source>
        <strain evidence="2">CBS 578.67</strain>
    </source>
</reference>
<keyword evidence="4" id="KW-1185">Reference proteome</keyword>
<accession>A0A485KGR4</accession>
<keyword evidence="1" id="KW-0812">Transmembrane</keyword>
<keyword evidence="1" id="KW-1133">Transmembrane helix</keyword>
<proteinExistence type="predicted"/>
<dbReference type="OrthoDB" id="545339at2759"/>
<gene>
    <name evidence="3" type="primary">Aste57867_4404</name>
    <name evidence="2" type="ORF">As57867_004392</name>
    <name evidence="3" type="ORF">ASTE57867_4404</name>
</gene>
<dbReference type="Gene3D" id="1.25.40.10">
    <property type="entry name" value="Tetratricopeptide repeat domain"/>
    <property type="match status" value="1"/>
</dbReference>
<dbReference type="SUPFAM" id="SSF48452">
    <property type="entry name" value="TPR-like"/>
    <property type="match status" value="1"/>
</dbReference>
<dbReference type="AlphaFoldDB" id="A0A485KGR4"/>
<evidence type="ECO:0000313" key="3">
    <source>
        <dbReference type="EMBL" id="VFT81516.1"/>
    </source>
</evidence>
<feature type="transmembrane region" description="Helical" evidence="1">
    <location>
        <begin position="683"/>
        <end position="704"/>
    </location>
</feature>
<reference evidence="3 4" key="1">
    <citation type="submission" date="2019-03" db="EMBL/GenBank/DDBJ databases">
        <authorList>
            <person name="Gaulin E."/>
            <person name="Dumas B."/>
        </authorList>
    </citation>
    <scope>NUCLEOTIDE SEQUENCE [LARGE SCALE GENOMIC DNA]</scope>
    <source>
        <strain evidence="3">CBS 568.67</strain>
    </source>
</reference>
<name>A0A485KGR4_9STRA</name>
<keyword evidence="1" id="KW-0472">Membrane</keyword>
<dbReference type="EMBL" id="CAADRA010001073">
    <property type="protein sequence ID" value="VFT81516.1"/>
    <property type="molecule type" value="Genomic_DNA"/>
</dbReference>
<dbReference type="InterPro" id="IPR011990">
    <property type="entry name" value="TPR-like_helical_dom_sf"/>
</dbReference>
<sequence>MARVIVDVANALMVGETSFKGFQLATQLSLVEHIHQRGPDGPKYVQPATWFVSHAWRYKFLDVIDALDTFFDETGDEDDVAVWFCTFNNNQHEISSGKRPFAFWYAKFKDSLTAIGQVVMVFSPWHNPTTLTRTWCVFEVLVAIDTNARFEVAMTKAAKAAFLQDTASPDEIVSLAWAKINCATSTTAKPSDRDHIFELIDKGPGFAKVDRMVFQVLEAWVRRTLDTQLDKAKTRRERLQWQFADAELYLQEMVTEDDAPDGEYWQAVAMLAFVQFRLQRPRSSWAPRWLDALTHLEEMDGCDDPVVLHTKNGFAQTCFTARDDYDRGLALQYECFASANRLWGDAHERTIQIMGHLGFHLGLHFRRFDEAATWLERAIDASSRLHGNATTPTFLLKCLAECYRSQGRFLGATPLARRTYDGYLRMFGPHGKQTIMARVLVCNCLRNEGHVDDVDLMDELTACLHALTAVDDDVLIVPSMSSCVCSHIKPGHLVARKLRGELWLSRGDFARAQLEFDDILPKHMTYFGVTDCRTRHVLYAQVVLLALDKLSLDQVHARLKALDTLQANLLQAEIHGHTWLDFECHGCYAPIHGTLYMCPACPRLSLRFCTACAQYKSKCTHSPTDWIRVSPPMRFVLEERLALLAKTKAWSQYARHYKTYSDHCVKHGVREQLQNELPDTLRWHVWIAASAVMLLAIAAPWIVAQN</sequence>
<dbReference type="Proteomes" id="UP000332933">
    <property type="component" value="Unassembled WGS sequence"/>
</dbReference>
<evidence type="ECO:0000256" key="1">
    <source>
        <dbReference type="SAM" id="Phobius"/>
    </source>
</evidence>
<evidence type="ECO:0000313" key="4">
    <source>
        <dbReference type="Proteomes" id="UP000332933"/>
    </source>
</evidence>
<organism evidence="3 4">
    <name type="scientific">Aphanomyces stellatus</name>
    <dbReference type="NCBI Taxonomy" id="120398"/>
    <lineage>
        <taxon>Eukaryota</taxon>
        <taxon>Sar</taxon>
        <taxon>Stramenopiles</taxon>
        <taxon>Oomycota</taxon>
        <taxon>Saprolegniomycetes</taxon>
        <taxon>Saprolegniales</taxon>
        <taxon>Verrucalvaceae</taxon>
        <taxon>Aphanomyces</taxon>
    </lineage>
</organism>